<evidence type="ECO:0008006" key="4">
    <source>
        <dbReference type="Google" id="ProtNLM"/>
    </source>
</evidence>
<dbReference type="Proteomes" id="UP000249577">
    <property type="component" value="Unassembled WGS sequence"/>
</dbReference>
<proteinExistence type="predicted"/>
<evidence type="ECO:0000313" key="3">
    <source>
        <dbReference type="Proteomes" id="UP000249577"/>
    </source>
</evidence>
<feature type="compositionally biased region" description="Basic and acidic residues" evidence="1">
    <location>
        <begin position="157"/>
        <end position="170"/>
    </location>
</feature>
<accession>A0A2W5KJR0</accession>
<name>A0A2W5KJR0_ANCNO</name>
<protein>
    <recommendedName>
        <fullName evidence="4">DUF3489 domain-containing protein</fullName>
    </recommendedName>
</protein>
<feature type="region of interest" description="Disordered" evidence="1">
    <location>
        <begin position="157"/>
        <end position="181"/>
    </location>
</feature>
<dbReference type="AlphaFoldDB" id="A0A2W5KJR0"/>
<sequence>MTNATSSVSAIKLTDAQLVLLSAASQREDSLVVLTDAHPSVARTIAALLRKDLLAELIVQRRQPHWRQDENGKPVGLKLTRLGYAAIGADYEEANEEGAAHVVPTIDTVRAGTKQATVIDLLARPTGATLGDLIDATGWLPHTTRAVLSGLRKKGIEVESEKPDGGERRYSVRVPAQASAA</sequence>
<dbReference type="InterPro" id="IPR021880">
    <property type="entry name" value="DUF3489"/>
</dbReference>
<comment type="caution">
    <text evidence="2">The sequence shown here is derived from an EMBL/GenBank/DDBJ whole genome shotgun (WGS) entry which is preliminary data.</text>
</comment>
<evidence type="ECO:0000256" key="1">
    <source>
        <dbReference type="SAM" id="MobiDB-lite"/>
    </source>
</evidence>
<dbReference type="Pfam" id="PF11994">
    <property type="entry name" value="DUF3489"/>
    <property type="match status" value="1"/>
</dbReference>
<reference evidence="2 3" key="1">
    <citation type="submission" date="2017-08" db="EMBL/GenBank/DDBJ databases">
        <title>Infants hospitalized years apart are colonized by the same room-sourced microbial strains.</title>
        <authorList>
            <person name="Brooks B."/>
            <person name="Olm M.R."/>
            <person name="Firek B.A."/>
            <person name="Baker R."/>
            <person name="Thomas B.C."/>
            <person name="Morowitz M.J."/>
            <person name="Banfield J.F."/>
        </authorList>
    </citation>
    <scope>NUCLEOTIDE SEQUENCE [LARGE SCALE GENOMIC DNA]</scope>
    <source>
        <strain evidence="2">S2_005_003_R2_43</strain>
    </source>
</reference>
<dbReference type="EMBL" id="QFPN01000003">
    <property type="protein sequence ID" value="PZQ17241.1"/>
    <property type="molecule type" value="Genomic_DNA"/>
</dbReference>
<evidence type="ECO:0000313" key="2">
    <source>
        <dbReference type="EMBL" id="PZQ17241.1"/>
    </source>
</evidence>
<organism evidence="2 3">
    <name type="scientific">Ancylobacter novellus</name>
    <name type="common">Thiobacillus novellus</name>
    <dbReference type="NCBI Taxonomy" id="921"/>
    <lineage>
        <taxon>Bacteria</taxon>
        <taxon>Pseudomonadati</taxon>
        <taxon>Pseudomonadota</taxon>
        <taxon>Alphaproteobacteria</taxon>
        <taxon>Hyphomicrobiales</taxon>
        <taxon>Xanthobacteraceae</taxon>
        <taxon>Ancylobacter</taxon>
    </lineage>
</organism>
<gene>
    <name evidence="2" type="ORF">DI565_07715</name>
</gene>